<evidence type="ECO:0000256" key="1">
    <source>
        <dbReference type="PROSITE-ProRule" id="PRU00339"/>
    </source>
</evidence>
<sequence>MVTTSEIQHTRLKGELIFQEFCLKLVRHYWQDDYAEAFGRSGQNQRGVDIVGRDSRNGYPHAGMQCKASETDDPRQLTTGELTAEVEKAKKYRPKLDILIVAYAGDRDATLQQKAQELTAENARDGLFRVIVWSWPEIVARAQNYPDVAQELLVHNQVPVNMPVLNPARPLTDPMAKLHADFTTAFEAFRVSSTEIVTKDETTVLDAKLDVYREQIRTGGGPLIVESLRALLSELTADTPGRLKLRVYGNLGAALAQAGDIDGAEDAFAQAGGSDPDTASGLSYQARAAMLRGLEKDAFQLAQRAIEIDATCLPAASIFLESAPRTTPTAELELKITAVADDVDVASCLQRRYFNVEGDHEASLRVARAIAVQDWRKDAVVGQAILSRFEHNKEARVGAPLVPADQFLVEEAKNRLSRAWAKAKTRPDRRHWTFVAANFSSALRLVGNDEEADAFAIEVHALDPDDLALTQRCIFAHMHRNDVAAAFQLAGALTERGDVDAEVWFLAASVAASFRRWQEAETWARKAFSSANCEESTKAGAATLIVLSISRAKKPADALTAADDLRSAFAMNIGFEAQVAEIARRAGDEKALSDARAHLRAFDREELDATDRFELADAFADDDDWSEAARLLDGLYQVDRPSEPLRRRLFYLYRADERAAARALFLSLGPRVLARPEVLRIGAAIYERSGLVEEALTVLEKAIALDQADLRSRLDWVRMAIRAGQEKRVADWAKKVKVSFDGTADELIELAQILNRYGRRKDALRVGFRAIAANWGTSERLHMGYLSLFLLQFHKDKFLEIKTVREDAVLYLENDQGEKATYLIGPGPMPGVDILATDHPFAASLIGEKVGSFVTLSGIGQPVQWKVVEVVHKFVDLFRRALNAHSRLFPQSRAMGRFTIDLASKDAFEPIFEQARERARLVSDAAKIYQENPIPVDTIAKALGFDAIDTSRGLRFQSDVWFDSCLGDHIERQVAFESLEGQSTVLVDALTIALWQEIGFLETAERMPIKVQVVQATIDAFAQRSDDARQALSQEGGSLEARDGGVILVKSTEEQRDALREANDALLLWVRVNTELVPTAPLLTKLDEIEDLLSSSTIDTIATALEAGSLIIAEDRRIRMVAADLGVTSSSWTQPLLMKLREDGVVDGKDYVSLLVKLRRQRIGFVSAGSDELLLATTMDNDLYDTLAEAITDARVDPSSLVHVASELACQLWTRPQFVGERERYFSQIFNGVLRRADGMSLFVKIAKLTYETLREAGLLGFWLSRLWNHYVDNFLRGHFIRSLLIQGSR</sequence>
<dbReference type="SUPFAM" id="SSF48452">
    <property type="entry name" value="TPR-like"/>
    <property type="match status" value="1"/>
</dbReference>
<feature type="domain" description="PIN" evidence="2">
    <location>
        <begin position="986"/>
        <end position="1123"/>
    </location>
</feature>
<feature type="repeat" description="TPR" evidence="1">
    <location>
        <begin position="245"/>
        <end position="278"/>
    </location>
</feature>
<reference evidence="3 4" key="1">
    <citation type="submission" date="2019-04" db="EMBL/GenBank/DDBJ databases">
        <title>Complete genome sequence of Agrobacterium tumefaciens CFBP7129.</title>
        <authorList>
            <person name="Haryono M."/>
            <person name="Lin Y.-C."/>
            <person name="Lai E.-M."/>
            <person name="Kuo C.-H."/>
        </authorList>
    </citation>
    <scope>NUCLEOTIDE SEQUENCE [LARGE SCALE GENOMIC DNA]</scope>
    <source>
        <strain evidence="3 4">CFBP7129</strain>
    </source>
</reference>
<proteinExistence type="predicted"/>
<dbReference type="InterPro" id="IPR048987">
    <property type="entry name" value="PIN-TPR-GreABC"/>
</dbReference>
<protein>
    <recommendedName>
        <fullName evidence="2">PIN domain-containing protein</fullName>
    </recommendedName>
</protein>
<accession>A0A4D7YWM0</accession>
<dbReference type="InterPro" id="IPR019734">
    <property type="entry name" value="TPR_rpt"/>
</dbReference>
<name>A0A4D7YWM0_AGRTU</name>
<keyword evidence="1" id="KW-0802">TPR repeat</keyword>
<dbReference type="Pfam" id="PF20698">
    <property type="entry name" value="PIN-TPR-GreABC"/>
    <property type="match status" value="1"/>
</dbReference>
<organism evidence="3 4">
    <name type="scientific">Agrobacterium tumefaciens</name>
    <dbReference type="NCBI Taxonomy" id="358"/>
    <lineage>
        <taxon>Bacteria</taxon>
        <taxon>Pseudomonadati</taxon>
        <taxon>Pseudomonadota</taxon>
        <taxon>Alphaproteobacteria</taxon>
        <taxon>Hyphomicrobiales</taxon>
        <taxon>Rhizobiaceae</taxon>
        <taxon>Rhizobium/Agrobacterium group</taxon>
        <taxon>Agrobacterium</taxon>
        <taxon>Agrobacterium tumefaciens complex</taxon>
    </lineage>
</organism>
<dbReference type="InterPro" id="IPR011990">
    <property type="entry name" value="TPR-like_helical_dom_sf"/>
</dbReference>
<dbReference type="SMART" id="SM00028">
    <property type="entry name" value="TPR"/>
    <property type="match status" value="3"/>
</dbReference>
<dbReference type="Proteomes" id="UP000298649">
    <property type="component" value="Chromosome linear"/>
</dbReference>
<dbReference type="PROSITE" id="PS50005">
    <property type="entry name" value="TPR"/>
    <property type="match status" value="1"/>
</dbReference>
<evidence type="ECO:0000259" key="2">
    <source>
        <dbReference type="Pfam" id="PF20698"/>
    </source>
</evidence>
<dbReference type="Gene3D" id="1.25.40.10">
    <property type="entry name" value="Tetratricopeptide repeat domain"/>
    <property type="match status" value="2"/>
</dbReference>
<dbReference type="EMBL" id="CP039923">
    <property type="protein sequence ID" value="QCL95504.1"/>
    <property type="molecule type" value="Genomic_DNA"/>
</dbReference>
<evidence type="ECO:0000313" key="4">
    <source>
        <dbReference type="Proteomes" id="UP000298649"/>
    </source>
</evidence>
<evidence type="ECO:0000313" key="3">
    <source>
        <dbReference type="EMBL" id="QCL95504.1"/>
    </source>
</evidence>
<gene>
    <name evidence="3" type="ORF">CFBP7129_14445</name>
</gene>